<dbReference type="InterPro" id="IPR034505">
    <property type="entry name" value="Coproporphyrinogen-III_oxidase"/>
</dbReference>
<dbReference type="AlphaFoldDB" id="A0A937DHR8"/>
<keyword evidence="2" id="KW-0963">Cytoplasm</keyword>
<comment type="subcellular location">
    <subcellularLocation>
        <location evidence="2">Cytoplasm</location>
    </subcellularLocation>
</comment>
<keyword evidence="2" id="KW-0004">4Fe-4S</keyword>
<comment type="similarity">
    <text evidence="1">Belongs to the anaerobic coproporphyrinogen-III oxidase family. HemW subfamily.</text>
</comment>
<gene>
    <name evidence="4" type="primary">hemW</name>
    <name evidence="4" type="ORF">JKP34_03415</name>
</gene>
<evidence type="ECO:0000256" key="1">
    <source>
        <dbReference type="ARBA" id="ARBA00006100"/>
    </source>
</evidence>
<dbReference type="EMBL" id="JAERQG010000001">
    <property type="protein sequence ID" value="MBL0764285.1"/>
    <property type="molecule type" value="Genomic_DNA"/>
</dbReference>
<organism evidence="4 5">
    <name type="scientific">Marivirga atlantica</name>
    <dbReference type="NCBI Taxonomy" id="1548457"/>
    <lineage>
        <taxon>Bacteria</taxon>
        <taxon>Pseudomonadati</taxon>
        <taxon>Bacteroidota</taxon>
        <taxon>Cytophagia</taxon>
        <taxon>Cytophagales</taxon>
        <taxon>Marivirgaceae</taxon>
        <taxon>Marivirga</taxon>
    </lineage>
</organism>
<dbReference type="InterPro" id="IPR058240">
    <property type="entry name" value="rSAM_sf"/>
</dbReference>
<accession>A0A937DHR8</accession>
<evidence type="ECO:0000256" key="2">
    <source>
        <dbReference type="RuleBase" id="RU364116"/>
    </source>
</evidence>
<dbReference type="SFLD" id="SFLDF00562">
    <property type="entry name" value="HemN-like__clustered_with_heat"/>
    <property type="match status" value="1"/>
</dbReference>
<dbReference type="GO" id="GO:0046872">
    <property type="term" value="F:metal ion binding"/>
    <property type="evidence" value="ECO:0007669"/>
    <property type="project" value="UniProtKB-UniRule"/>
</dbReference>
<dbReference type="InterPro" id="IPR023404">
    <property type="entry name" value="rSAM_horseshoe"/>
</dbReference>
<dbReference type="RefSeq" id="WP_201917727.1">
    <property type="nucleotide sequence ID" value="NZ_JAERQG010000001.1"/>
</dbReference>
<sequence>MSGIYIHIPFCKQACHYCDFHFSTNMRLKDEMVNAICKELRLRKDYLQSEIIESIYFGGGTPSLLNEAELTKIMITISEHFNLSDHAETTLEANPDDITPLKLKAFYNAGINRLSVGVQSFDPHILKWMNRAHDAQEAMNCLNWIKESDISNYSADLIYGIPTGSNQQLLNDIKQLIAFEPNHISAYCLTIEPKTVFGHKLEKGTLKEVDEELAANQFLIIDETLSKAGYRHYEVSNYCLPGYESFHNNNYWRGVKYLGIGPGAHSFNGSNRQFNISNNPKYIQSIQQGRLPLQEDLLTKNDRINEYLMTSLRTAEGIDTNILLSRFNYNFFGENNSIIESWEAEKLCLRNENGITLTLKGMLLADKLAADLFIVD</sequence>
<name>A0A937DHR8_9BACT</name>
<keyword evidence="2" id="KW-0479">Metal-binding</keyword>
<keyword evidence="2" id="KW-0408">Iron</keyword>
<feature type="domain" description="Radical SAM core" evidence="3">
    <location>
        <begin position="1"/>
        <end position="231"/>
    </location>
</feature>
<comment type="function">
    <text evidence="2">Probably acts as a heme chaperone, transferring heme to an unknown acceptor. Binds one molecule of heme per monomer, possibly covalently. Binds 1 [4Fe-4S] cluster. The cluster is coordinated with 3 cysteines and an exchangeable S-adenosyl-L-methionine.</text>
</comment>
<dbReference type="GO" id="GO:0004109">
    <property type="term" value="F:coproporphyrinogen oxidase activity"/>
    <property type="evidence" value="ECO:0007669"/>
    <property type="project" value="InterPro"/>
</dbReference>
<evidence type="ECO:0000259" key="3">
    <source>
        <dbReference type="PROSITE" id="PS51918"/>
    </source>
</evidence>
<dbReference type="PANTHER" id="PTHR13932:SF5">
    <property type="entry name" value="RADICAL S-ADENOSYL METHIONINE DOMAIN-CONTAINING PROTEIN 1, MITOCHONDRIAL"/>
    <property type="match status" value="1"/>
</dbReference>
<keyword evidence="2" id="KW-0143">Chaperone</keyword>
<evidence type="ECO:0000313" key="4">
    <source>
        <dbReference type="EMBL" id="MBL0764285.1"/>
    </source>
</evidence>
<keyword evidence="2" id="KW-0411">Iron-sulfur</keyword>
<dbReference type="Proteomes" id="UP000642920">
    <property type="component" value="Unassembled WGS sequence"/>
</dbReference>
<dbReference type="GO" id="GO:0005737">
    <property type="term" value="C:cytoplasm"/>
    <property type="evidence" value="ECO:0007669"/>
    <property type="project" value="UniProtKB-SubCell"/>
</dbReference>
<dbReference type="InterPro" id="IPR004559">
    <property type="entry name" value="HemW-like"/>
</dbReference>
<dbReference type="InterPro" id="IPR007197">
    <property type="entry name" value="rSAM"/>
</dbReference>
<reference evidence="4" key="1">
    <citation type="submission" date="2021-01" db="EMBL/GenBank/DDBJ databases">
        <title>Marivirga sp. nov., isolated from intertidal surface sediments.</title>
        <authorList>
            <person name="Zhang M."/>
        </authorList>
    </citation>
    <scope>NUCLEOTIDE SEQUENCE</scope>
    <source>
        <strain evidence="4">SM1354</strain>
    </source>
</reference>
<protein>
    <recommendedName>
        <fullName evidence="2">Heme chaperone HemW</fullName>
    </recommendedName>
</protein>
<evidence type="ECO:0000313" key="5">
    <source>
        <dbReference type="Proteomes" id="UP000642920"/>
    </source>
</evidence>
<keyword evidence="5" id="KW-1185">Reference proteome</keyword>
<dbReference type="PANTHER" id="PTHR13932">
    <property type="entry name" value="COPROPORPHYRINIGEN III OXIDASE"/>
    <property type="match status" value="1"/>
</dbReference>
<comment type="caution">
    <text evidence="4">The sequence shown here is derived from an EMBL/GenBank/DDBJ whole genome shotgun (WGS) entry which is preliminary data.</text>
</comment>
<dbReference type="NCBIfam" id="TIGR00539">
    <property type="entry name" value="hemN_rel"/>
    <property type="match status" value="1"/>
</dbReference>
<dbReference type="SFLD" id="SFLDS00029">
    <property type="entry name" value="Radical_SAM"/>
    <property type="match status" value="1"/>
</dbReference>
<dbReference type="SMART" id="SM00729">
    <property type="entry name" value="Elp3"/>
    <property type="match status" value="1"/>
</dbReference>
<dbReference type="GO" id="GO:0051539">
    <property type="term" value="F:4 iron, 4 sulfur cluster binding"/>
    <property type="evidence" value="ECO:0007669"/>
    <property type="project" value="UniProtKB-UniRule"/>
</dbReference>
<dbReference type="GO" id="GO:0006779">
    <property type="term" value="P:porphyrin-containing compound biosynthetic process"/>
    <property type="evidence" value="ECO:0007669"/>
    <property type="project" value="InterPro"/>
</dbReference>
<dbReference type="InterPro" id="IPR006638">
    <property type="entry name" value="Elp3/MiaA/NifB-like_rSAM"/>
</dbReference>
<dbReference type="Gene3D" id="3.80.30.20">
    <property type="entry name" value="tm_1862 like domain"/>
    <property type="match status" value="1"/>
</dbReference>
<dbReference type="PROSITE" id="PS51918">
    <property type="entry name" value="RADICAL_SAM"/>
    <property type="match status" value="1"/>
</dbReference>
<dbReference type="SUPFAM" id="SSF102114">
    <property type="entry name" value="Radical SAM enzymes"/>
    <property type="match status" value="1"/>
</dbReference>
<dbReference type="SFLD" id="SFLDG01065">
    <property type="entry name" value="anaerobic_coproporphyrinogen-I"/>
    <property type="match status" value="1"/>
</dbReference>
<keyword evidence="2" id="KW-0949">S-adenosyl-L-methionine</keyword>
<dbReference type="SFLD" id="SFLDF00288">
    <property type="entry name" value="HemN-like__clustered_with_nucl"/>
    <property type="match status" value="1"/>
</dbReference>
<keyword evidence="2" id="KW-0349">Heme</keyword>
<proteinExistence type="inferred from homology"/>
<dbReference type="Pfam" id="PF04055">
    <property type="entry name" value="Radical_SAM"/>
    <property type="match status" value="1"/>
</dbReference>